<accession>A0A0C9SQK8</accession>
<dbReference type="SMART" id="SM00256">
    <property type="entry name" value="FBOX"/>
    <property type="match status" value="1"/>
</dbReference>
<evidence type="ECO:0000313" key="2">
    <source>
        <dbReference type="EMBL" id="KII83892.1"/>
    </source>
</evidence>
<keyword evidence="3" id="KW-1185">Reference proteome</keyword>
<dbReference type="SUPFAM" id="SSF81383">
    <property type="entry name" value="F-box domain"/>
    <property type="match status" value="1"/>
</dbReference>
<reference evidence="2 3" key="1">
    <citation type="submission" date="2014-06" db="EMBL/GenBank/DDBJ databases">
        <title>Evolutionary Origins and Diversification of the Mycorrhizal Mutualists.</title>
        <authorList>
            <consortium name="DOE Joint Genome Institute"/>
            <consortium name="Mycorrhizal Genomics Consortium"/>
            <person name="Kohler A."/>
            <person name="Kuo A."/>
            <person name="Nagy L.G."/>
            <person name="Floudas D."/>
            <person name="Copeland A."/>
            <person name="Barry K.W."/>
            <person name="Cichocki N."/>
            <person name="Veneault-Fourrey C."/>
            <person name="LaButti K."/>
            <person name="Lindquist E.A."/>
            <person name="Lipzen A."/>
            <person name="Lundell T."/>
            <person name="Morin E."/>
            <person name="Murat C."/>
            <person name="Riley R."/>
            <person name="Ohm R."/>
            <person name="Sun H."/>
            <person name="Tunlid A."/>
            <person name="Henrissat B."/>
            <person name="Grigoriev I.V."/>
            <person name="Hibbett D.S."/>
            <person name="Martin F."/>
        </authorList>
    </citation>
    <scope>NUCLEOTIDE SEQUENCE [LARGE SCALE GENOMIC DNA]</scope>
    <source>
        <strain evidence="2 3">FD-325 SS-3</strain>
    </source>
</reference>
<name>A0A0C9SQK8_PLICR</name>
<dbReference type="Pfam" id="PF00646">
    <property type="entry name" value="F-box"/>
    <property type="match status" value="1"/>
</dbReference>
<sequence length="304" mass="35347">MLTRKSLWLRRRNERHAGALVRTTTPRSLSRKDGERGRLAVLMDMPLDIFYEIMFRLTPLDILHFSRLSHHMRALFTSKSARHIWLAARHNIAGLPECPGDMSEMQYASLLFEKNCHTCHSKQAQKVDYALRLRFCAQCLAAHVRKGSQVIKKKIWHRREVVFTLLPRSRQKMDSYHHYIHNLYSPSPAISSLTNTPSNAYYVPELELVLARYLELEAARDLALEAARDLELEASSSPDKLDASSPDKLELDAFVKEQQAVATRIMKVNMHHWQSALEIETWEREWTKEKWTAGSDRSKQRRTA</sequence>
<gene>
    <name evidence="2" type="ORF">PLICRDRAFT_430736</name>
</gene>
<protein>
    <recommendedName>
        <fullName evidence="1">F-box domain-containing protein</fullName>
    </recommendedName>
</protein>
<dbReference type="OrthoDB" id="2322499at2759"/>
<dbReference type="Proteomes" id="UP000053263">
    <property type="component" value="Unassembled WGS sequence"/>
</dbReference>
<dbReference type="InterPro" id="IPR036047">
    <property type="entry name" value="F-box-like_dom_sf"/>
</dbReference>
<evidence type="ECO:0000313" key="3">
    <source>
        <dbReference type="Proteomes" id="UP000053263"/>
    </source>
</evidence>
<feature type="domain" description="F-box" evidence="1">
    <location>
        <begin position="39"/>
        <end position="88"/>
    </location>
</feature>
<dbReference type="HOGENOM" id="CLU_915640_0_0_1"/>
<dbReference type="EMBL" id="KN832573">
    <property type="protein sequence ID" value="KII83892.1"/>
    <property type="molecule type" value="Genomic_DNA"/>
</dbReference>
<dbReference type="InterPro" id="IPR001810">
    <property type="entry name" value="F-box_dom"/>
</dbReference>
<proteinExistence type="predicted"/>
<organism evidence="2 3">
    <name type="scientific">Plicaturopsis crispa FD-325 SS-3</name>
    <dbReference type="NCBI Taxonomy" id="944288"/>
    <lineage>
        <taxon>Eukaryota</taxon>
        <taxon>Fungi</taxon>
        <taxon>Dikarya</taxon>
        <taxon>Basidiomycota</taxon>
        <taxon>Agaricomycotina</taxon>
        <taxon>Agaricomycetes</taxon>
        <taxon>Agaricomycetidae</taxon>
        <taxon>Amylocorticiales</taxon>
        <taxon>Amylocorticiaceae</taxon>
        <taxon>Plicatura</taxon>
        <taxon>Plicaturopsis crispa</taxon>
    </lineage>
</organism>
<evidence type="ECO:0000259" key="1">
    <source>
        <dbReference type="PROSITE" id="PS50181"/>
    </source>
</evidence>
<dbReference type="AlphaFoldDB" id="A0A0C9SQK8"/>
<dbReference type="PROSITE" id="PS50181">
    <property type="entry name" value="FBOX"/>
    <property type="match status" value="1"/>
</dbReference>